<gene>
    <name evidence="2" type="ORF">HJG60_003706</name>
</gene>
<feature type="compositionally biased region" description="Basic residues" evidence="1">
    <location>
        <begin position="56"/>
        <end position="72"/>
    </location>
</feature>
<evidence type="ECO:0000313" key="3">
    <source>
        <dbReference type="Proteomes" id="UP000664940"/>
    </source>
</evidence>
<organism evidence="2 3">
    <name type="scientific">Phyllostomus discolor</name>
    <name type="common">pale spear-nosed bat</name>
    <dbReference type="NCBI Taxonomy" id="89673"/>
    <lineage>
        <taxon>Eukaryota</taxon>
        <taxon>Metazoa</taxon>
        <taxon>Chordata</taxon>
        <taxon>Craniata</taxon>
        <taxon>Vertebrata</taxon>
        <taxon>Euteleostomi</taxon>
        <taxon>Mammalia</taxon>
        <taxon>Eutheria</taxon>
        <taxon>Laurasiatheria</taxon>
        <taxon>Chiroptera</taxon>
        <taxon>Yangochiroptera</taxon>
        <taxon>Phyllostomidae</taxon>
        <taxon>Phyllostominae</taxon>
        <taxon>Phyllostomus</taxon>
    </lineage>
</organism>
<dbReference type="GO" id="GO:0004386">
    <property type="term" value="F:helicase activity"/>
    <property type="evidence" value="ECO:0007669"/>
    <property type="project" value="UniProtKB-KW"/>
</dbReference>
<evidence type="ECO:0000313" key="2">
    <source>
        <dbReference type="EMBL" id="KAF6087770.1"/>
    </source>
</evidence>
<comment type="caution">
    <text evidence="2">The sequence shown here is derived from an EMBL/GenBank/DDBJ whole genome shotgun (WGS) entry which is preliminary data.</text>
</comment>
<keyword evidence="2" id="KW-0378">Hydrolase</keyword>
<keyword evidence="2" id="KW-0067">ATP-binding</keyword>
<keyword evidence="2" id="KW-0547">Nucleotide-binding</keyword>
<reference evidence="2 3" key="1">
    <citation type="journal article" date="2020" name="Nature">
        <title>Six reference-quality genomes reveal evolution of bat adaptations.</title>
        <authorList>
            <person name="Jebb D."/>
            <person name="Huang Z."/>
            <person name="Pippel M."/>
            <person name="Hughes G.M."/>
            <person name="Lavrichenko K."/>
            <person name="Devanna P."/>
            <person name="Winkler S."/>
            <person name="Jermiin L.S."/>
            <person name="Skirmuntt E.C."/>
            <person name="Katzourakis A."/>
            <person name="Burkitt-Gray L."/>
            <person name="Ray D.A."/>
            <person name="Sullivan K.A.M."/>
            <person name="Roscito J.G."/>
            <person name="Kirilenko B.M."/>
            <person name="Davalos L.M."/>
            <person name="Corthals A.P."/>
            <person name="Power M.L."/>
            <person name="Jones G."/>
            <person name="Ransome R.D."/>
            <person name="Dechmann D.K.N."/>
            <person name="Locatelli A.G."/>
            <person name="Puechmaille S.J."/>
            <person name="Fedrigo O."/>
            <person name="Jarvis E.D."/>
            <person name="Hiller M."/>
            <person name="Vernes S.C."/>
            <person name="Myers E.W."/>
            <person name="Teeling E.C."/>
        </authorList>
    </citation>
    <scope>NUCLEOTIDE SEQUENCE [LARGE SCALE GENOMIC DNA]</scope>
    <source>
        <strain evidence="2">Bat1K_MPI-CBG_1</strain>
    </source>
</reference>
<dbReference type="AlphaFoldDB" id="A0A833ZA00"/>
<accession>A0A833ZA00</accession>
<dbReference type="EMBL" id="JABVXQ010000010">
    <property type="protein sequence ID" value="KAF6087770.1"/>
    <property type="molecule type" value="Genomic_DNA"/>
</dbReference>
<feature type="compositionally biased region" description="Basic residues" evidence="1">
    <location>
        <begin position="1"/>
        <end position="35"/>
    </location>
</feature>
<evidence type="ECO:0000256" key="1">
    <source>
        <dbReference type="SAM" id="MobiDB-lite"/>
    </source>
</evidence>
<keyword evidence="2" id="KW-0347">Helicase</keyword>
<dbReference type="Proteomes" id="UP000664940">
    <property type="component" value="Unassembled WGS sequence"/>
</dbReference>
<name>A0A833ZA00_9CHIR</name>
<sequence>MRRLRRFERKGRQRIKKPSPGSWRRRKKQRRALIRRSRETLKGKTRKAQKMNQRPTTRRPRRTSSRKQTRSK</sequence>
<proteinExistence type="predicted"/>
<protein>
    <submittedName>
        <fullName evidence="2">DEAD-box helicase 27</fullName>
    </submittedName>
</protein>
<feature type="region of interest" description="Disordered" evidence="1">
    <location>
        <begin position="1"/>
        <end position="72"/>
    </location>
</feature>